<dbReference type="AlphaFoldDB" id="A0A1F6XLT7"/>
<dbReference type="SUPFAM" id="SSF81593">
    <property type="entry name" value="Nucleotidyltransferase substrate binding subunit/domain"/>
    <property type="match status" value="1"/>
</dbReference>
<dbReference type="PROSITE" id="PS50910">
    <property type="entry name" value="HEPN"/>
    <property type="match status" value="1"/>
</dbReference>
<protein>
    <recommendedName>
        <fullName evidence="1">HEPN domain-containing protein</fullName>
    </recommendedName>
</protein>
<dbReference type="SMART" id="SM00748">
    <property type="entry name" value="HEPN"/>
    <property type="match status" value="1"/>
</dbReference>
<dbReference type="Gene3D" id="1.20.120.330">
    <property type="entry name" value="Nucleotidyltransferases domain 2"/>
    <property type="match status" value="1"/>
</dbReference>
<comment type="caution">
    <text evidence="2">The sequence shown here is derived from an EMBL/GenBank/DDBJ whole genome shotgun (WGS) entry which is preliminary data.</text>
</comment>
<evidence type="ECO:0000259" key="1">
    <source>
        <dbReference type="PROSITE" id="PS50910"/>
    </source>
</evidence>
<dbReference type="EMBL" id="MFUX01000001">
    <property type="protein sequence ID" value="OGI95127.1"/>
    <property type="molecule type" value="Genomic_DNA"/>
</dbReference>
<proteinExistence type="predicted"/>
<name>A0A1F6XLT7_9BACT</name>
<gene>
    <name evidence="2" type="ORF">A3A03_01750</name>
</gene>
<sequence>MTRDKVIGFWTESSEEDLRVANGLFKLKHYPQSLFFCHLSLEKLLKGLIVKHTKENPPFSHDLEKLAILTGFEMKKGDVNILNEISSFNIAGRYGDEKFEFYKKFNKKAVSLKYLNLTKELTLWLKKESQKK</sequence>
<evidence type="ECO:0000313" key="3">
    <source>
        <dbReference type="Proteomes" id="UP000176629"/>
    </source>
</evidence>
<dbReference type="InterPro" id="IPR007842">
    <property type="entry name" value="HEPN_dom"/>
</dbReference>
<dbReference type="Proteomes" id="UP000176629">
    <property type="component" value="Unassembled WGS sequence"/>
</dbReference>
<evidence type="ECO:0000313" key="2">
    <source>
        <dbReference type="EMBL" id="OGI95127.1"/>
    </source>
</evidence>
<feature type="domain" description="HEPN" evidence="1">
    <location>
        <begin position="11"/>
        <end position="121"/>
    </location>
</feature>
<reference evidence="2 3" key="1">
    <citation type="journal article" date="2016" name="Nat. Commun.">
        <title>Thousands of microbial genomes shed light on interconnected biogeochemical processes in an aquifer system.</title>
        <authorList>
            <person name="Anantharaman K."/>
            <person name="Brown C.T."/>
            <person name="Hug L.A."/>
            <person name="Sharon I."/>
            <person name="Castelle C.J."/>
            <person name="Probst A.J."/>
            <person name="Thomas B.C."/>
            <person name="Singh A."/>
            <person name="Wilkins M.J."/>
            <person name="Karaoz U."/>
            <person name="Brodie E.L."/>
            <person name="Williams K.H."/>
            <person name="Hubbard S.S."/>
            <person name="Banfield J.F."/>
        </authorList>
    </citation>
    <scope>NUCLEOTIDE SEQUENCE [LARGE SCALE GENOMIC DNA]</scope>
</reference>
<organism evidence="2 3">
    <name type="scientific">Candidatus Nomurabacteria bacterium RIFCSPLOWO2_01_FULL_40_18</name>
    <dbReference type="NCBI Taxonomy" id="1801773"/>
    <lineage>
        <taxon>Bacteria</taxon>
        <taxon>Candidatus Nomuraibacteriota</taxon>
    </lineage>
</organism>
<accession>A0A1F6XLT7</accession>
<dbReference type="Pfam" id="PF05168">
    <property type="entry name" value="HEPN"/>
    <property type="match status" value="1"/>
</dbReference>
<dbReference type="STRING" id="1801773.A3A03_01750"/>